<comment type="caution">
    <text evidence="2">The sequence shown here is derived from an EMBL/GenBank/DDBJ whole genome shotgun (WGS) entry which is preliminary data.</text>
</comment>
<keyword evidence="1" id="KW-0472">Membrane</keyword>
<sequence length="146" mass="15164">MAADGSVLTGVLLFAAIAFGPAVGLWTLLRLPRVVRWVWERVRPEPAPRPSGLPLESLVADLRRLHREICGPAPPTRVRRTALLAAYDDVLLSVCRAVGVSDPPLGAAVAAGGTAGALDPDRGLARLRAEAAVQEAGIALDPPAAA</sequence>
<gene>
    <name evidence="2" type="ORF">EV378_2432</name>
</gene>
<organism evidence="2 3">
    <name type="scientific">Pseudonocardia endophytica</name>
    <dbReference type="NCBI Taxonomy" id="401976"/>
    <lineage>
        <taxon>Bacteria</taxon>
        <taxon>Bacillati</taxon>
        <taxon>Actinomycetota</taxon>
        <taxon>Actinomycetes</taxon>
        <taxon>Pseudonocardiales</taxon>
        <taxon>Pseudonocardiaceae</taxon>
        <taxon>Pseudonocardia</taxon>
    </lineage>
</organism>
<accession>A0A4R1HV32</accession>
<proteinExistence type="predicted"/>
<dbReference type="EMBL" id="SMFZ01000001">
    <property type="protein sequence ID" value="TCK26594.1"/>
    <property type="molecule type" value="Genomic_DNA"/>
</dbReference>
<dbReference type="AlphaFoldDB" id="A0A4R1HV32"/>
<reference evidence="2 3" key="1">
    <citation type="submission" date="2019-03" db="EMBL/GenBank/DDBJ databases">
        <title>Sequencing the genomes of 1000 actinobacteria strains.</title>
        <authorList>
            <person name="Klenk H.-P."/>
        </authorList>
    </citation>
    <scope>NUCLEOTIDE SEQUENCE [LARGE SCALE GENOMIC DNA]</scope>
    <source>
        <strain evidence="2 3">DSM 44969</strain>
    </source>
</reference>
<name>A0A4R1HV32_PSEEN</name>
<dbReference type="OrthoDB" id="5198389at2"/>
<keyword evidence="3" id="KW-1185">Reference proteome</keyword>
<evidence type="ECO:0000313" key="2">
    <source>
        <dbReference type="EMBL" id="TCK26594.1"/>
    </source>
</evidence>
<keyword evidence="1" id="KW-1133">Transmembrane helix</keyword>
<evidence type="ECO:0000256" key="1">
    <source>
        <dbReference type="SAM" id="Phobius"/>
    </source>
</evidence>
<keyword evidence="1" id="KW-0812">Transmembrane</keyword>
<dbReference type="RefSeq" id="WP_132424062.1">
    <property type="nucleotide sequence ID" value="NZ_SMFZ01000001.1"/>
</dbReference>
<evidence type="ECO:0000313" key="3">
    <source>
        <dbReference type="Proteomes" id="UP000295560"/>
    </source>
</evidence>
<feature type="transmembrane region" description="Helical" evidence="1">
    <location>
        <begin position="6"/>
        <end position="29"/>
    </location>
</feature>
<dbReference type="Proteomes" id="UP000295560">
    <property type="component" value="Unassembled WGS sequence"/>
</dbReference>
<protein>
    <submittedName>
        <fullName evidence="2">Uncharacterized protein</fullName>
    </submittedName>
</protein>